<keyword evidence="3" id="KW-1185">Reference proteome</keyword>
<protein>
    <submittedName>
        <fullName evidence="2">Uncharacterized protein</fullName>
    </submittedName>
</protein>
<evidence type="ECO:0000313" key="3">
    <source>
        <dbReference type="Proteomes" id="UP000030750"/>
    </source>
</evidence>
<reference evidence="2" key="2">
    <citation type="submission" date="2013-10" db="EMBL/GenBank/DDBJ databases">
        <authorList>
            <person name="Aslett M."/>
        </authorList>
    </citation>
    <scope>NUCLEOTIDE SEQUENCE [LARGE SCALE GENOMIC DNA]</scope>
    <source>
        <strain evidence="2">Houghton</strain>
    </source>
</reference>
<feature type="compositionally biased region" description="Basic residues" evidence="1">
    <location>
        <begin position="52"/>
        <end position="63"/>
    </location>
</feature>
<accession>U6LVZ7</accession>
<feature type="region of interest" description="Disordered" evidence="1">
    <location>
        <begin position="44"/>
        <end position="236"/>
    </location>
</feature>
<dbReference type="AlphaFoldDB" id="U6LVZ7"/>
<feature type="compositionally biased region" description="Low complexity" evidence="1">
    <location>
        <begin position="216"/>
        <end position="229"/>
    </location>
</feature>
<organism evidence="2 3">
    <name type="scientific">Eimeria brunetti</name>
    <dbReference type="NCBI Taxonomy" id="51314"/>
    <lineage>
        <taxon>Eukaryota</taxon>
        <taxon>Sar</taxon>
        <taxon>Alveolata</taxon>
        <taxon>Apicomplexa</taxon>
        <taxon>Conoidasida</taxon>
        <taxon>Coccidia</taxon>
        <taxon>Eucoccidiorida</taxon>
        <taxon>Eimeriorina</taxon>
        <taxon>Eimeriidae</taxon>
        <taxon>Eimeria</taxon>
    </lineage>
</organism>
<evidence type="ECO:0000313" key="2">
    <source>
        <dbReference type="EMBL" id="CDJ53418.1"/>
    </source>
</evidence>
<name>U6LVZ7_9EIME</name>
<dbReference type="Proteomes" id="UP000030750">
    <property type="component" value="Unassembled WGS sequence"/>
</dbReference>
<dbReference type="EMBL" id="HG713329">
    <property type="protein sequence ID" value="CDJ53418.1"/>
    <property type="molecule type" value="Genomic_DNA"/>
</dbReference>
<proteinExistence type="predicted"/>
<reference evidence="2" key="1">
    <citation type="submission" date="2013-10" db="EMBL/GenBank/DDBJ databases">
        <title>Genomic analysis of the causative agents of coccidiosis in chickens.</title>
        <authorList>
            <person name="Reid A.J."/>
            <person name="Blake D."/>
            <person name="Billington K."/>
            <person name="Browne H."/>
            <person name="Dunn M."/>
            <person name="Hung S."/>
            <person name="Kawahara F."/>
            <person name="Miranda-Saavedra D."/>
            <person name="Mourier T."/>
            <person name="Nagra H."/>
            <person name="Otto T.D."/>
            <person name="Rawlings N."/>
            <person name="Sanchez A."/>
            <person name="Sanders M."/>
            <person name="Subramaniam C."/>
            <person name="Tay Y."/>
            <person name="Dear P."/>
            <person name="Doerig C."/>
            <person name="Gruber A."/>
            <person name="Parkinson J."/>
            <person name="Shirley M."/>
            <person name="Wan K.L."/>
            <person name="Berriman M."/>
            <person name="Tomley F."/>
            <person name="Pain A."/>
        </authorList>
    </citation>
    <scope>NUCLEOTIDE SEQUENCE [LARGE SCALE GENOMIC DNA]</scope>
    <source>
        <strain evidence="2">Houghton</strain>
    </source>
</reference>
<evidence type="ECO:0000256" key="1">
    <source>
        <dbReference type="SAM" id="MobiDB-lite"/>
    </source>
</evidence>
<dbReference type="VEuPathDB" id="ToxoDB:EBH_0056860"/>
<gene>
    <name evidence="2" type="ORF">EBH_0056860</name>
</gene>
<sequence>MEVLRKKRSPLSIQPLMDANCEQSFAVLPGVRNTAGKKQQIELLPAPCAASKKLRKGSGKHSRTPRESPIATPVLHTPPPRTLGHSTSKGSYKDGTQHRPSQPHSPTFPVGTVGTAEAGGKQTQQAEGPPRGARSSAVGKDVAAGQQDEGKEYSIFSRPCRPPEGAGAWGFEGANLAGETAQPGHASPHPSAGSVGAREHRKKSERRETQQQPGQSGHHLAAAAAGASAESTTRSVAMTTPPEFRWFDELMAANGGEFEEPKTVLEQLNQPRGPHQPESEHEGAGAIDGKERLKAEAARDVAAAAAAEASGSIAAGFRHAVAAETTAGEVDKVVLLLLPLLVSVVDKGSPAGGAEFSSQPRKRGVSRALPLLLLAGLMRVSVLGYSWAMNSNG</sequence>